<dbReference type="GO" id="GO:0005886">
    <property type="term" value="C:plasma membrane"/>
    <property type="evidence" value="ECO:0007669"/>
    <property type="project" value="TreeGrafter"/>
</dbReference>
<dbReference type="PANTHER" id="PTHR38459">
    <property type="entry name" value="PROPHAGE BACTOPRENOL-LINKED GLUCOSE TRANSLOCASE HOMOLOG"/>
    <property type="match status" value="1"/>
</dbReference>
<evidence type="ECO:0000256" key="3">
    <source>
        <dbReference type="ARBA" id="ARBA00022692"/>
    </source>
</evidence>
<organism evidence="8 9">
    <name type="scientific">Prauserella shujinwangii</name>
    <dbReference type="NCBI Taxonomy" id="1453103"/>
    <lineage>
        <taxon>Bacteria</taxon>
        <taxon>Bacillati</taxon>
        <taxon>Actinomycetota</taxon>
        <taxon>Actinomycetes</taxon>
        <taxon>Pseudonocardiales</taxon>
        <taxon>Pseudonocardiaceae</taxon>
        <taxon>Prauserella</taxon>
    </lineage>
</organism>
<evidence type="ECO:0000313" key="9">
    <source>
        <dbReference type="Proteomes" id="UP000238362"/>
    </source>
</evidence>
<evidence type="ECO:0000313" key="8">
    <source>
        <dbReference type="EMBL" id="PRX43656.1"/>
    </source>
</evidence>
<proteinExistence type="inferred from homology"/>
<feature type="transmembrane region" description="Helical" evidence="6">
    <location>
        <begin position="45"/>
        <end position="66"/>
    </location>
</feature>
<sequence>MLRSALVRHRELLRFGAVGAIAFAVTAAVNYALKLSVLAAKPVTALAVATVVATGVSYVLSRTWSFRERGGRRRHHEAVLFGTVNAVAVVINVAPAFVSRYVLNLRVPLVSLTAQEIADFTAGMVVGTVLATGFRWWGYRRWVFPASAARRSPGGTSSRLSTLPVALRGSSWVNSTSRGMQNRGIR</sequence>
<evidence type="ECO:0000256" key="6">
    <source>
        <dbReference type="SAM" id="Phobius"/>
    </source>
</evidence>
<comment type="similarity">
    <text evidence="2">Belongs to the GtrA family.</text>
</comment>
<evidence type="ECO:0000256" key="4">
    <source>
        <dbReference type="ARBA" id="ARBA00022989"/>
    </source>
</evidence>
<keyword evidence="4 6" id="KW-1133">Transmembrane helix</keyword>
<keyword evidence="5 6" id="KW-0472">Membrane</keyword>
<feature type="domain" description="GtrA/DPMS transmembrane" evidence="7">
    <location>
        <begin position="14"/>
        <end position="144"/>
    </location>
</feature>
<dbReference type="EMBL" id="PVNH01000014">
    <property type="protein sequence ID" value="PRX43656.1"/>
    <property type="molecule type" value="Genomic_DNA"/>
</dbReference>
<name>A0A2T0LL36_9PSEU</name>
<keyword evidence="9" id="KW-1185">Reference proteome</keyword>
<gene>
    <name evidence="8" type="ORF">B0I33_114117</name>
</gene>
<dbReference type="Pfam" id="PF04138">
    <property type="entry name" value="GtrA_DPMS_TM"/>
    <property type="match status" value="1"/>
</dbReference>
<evidence type="ECO:0000256" key="1">
    <source>
        <dbReference type="ARBA" id="ARBA00004141"/>
    </source>
</evidence>
<dbReference type="OrthoDB" id="9807815at2"/>
<dbReference type="Proteomes" id="UP000238362">
    <property type="component" value="Unassembled WGS sequence"/>
</dbReference>
<keyword evidence="3 6" id="KW-0812">Transmembrane</keyword>
<evidence type="ECO:0000256" key="2">
    <source>
        <dbReference type="ARBA" id="ARBA00009399"/>
    </source>
</evidence>
<protein>
    <submittedName>
        <fullName evidence="8">Putative flippase GtrA</fullName>
    </submittedName>
</protein>
<comment type="subcellular location">
    <subcellularLocation>
        <location evidence="1">Membrane</location>
        <topology evidence="1">Multi-pass membrane protein</topology>
    </subcellularLocation>
</comment>
<dbReference type="PANTHER" id="PTHR38459:SF1">
    <property type="entry name" value="PROPHAGE BACTOPRENOL-LINKED GLUCOSE TRANSLOCASE HOMOLOG"/>
    <property type="match status" value="1"/>
</dbReference>
<reference evidence="8 9" key="1">
    <citation type="submission" date="2018-03" db="EMBL/GenBank/DDBJ databases">
        <title>Genomic Encyclopedia of Type Strains, Phase III (KMG-III): the genomes of soil and plant-associated and newly described type strains.</title>
        <authorList>
            <person name="Whitman W."/>
        </authorList>
    </citation>
    <scope>NUCLEOTIDE SEQUENCE [LARGE SCALE GENOMIC DNA]</scope>
    <source>
        <strain evidence="8 9">CGMCC 4.7125</strain>
    </source>
</reference>
<feature type="transmembrane region" description="Helical" evidence="6">
    <location>
        <begin position="78"/>
        <end position="97"/>
    </location>
</feature>
<evidence type="ECO:0000259" key="7">
    <source>
        <dbReference type="Pfam" id="PF04138"/>
    </source>
</evidence>
<comment type="caution">
    <text evidence="8">The sequence shown here is derived from an EMBL/GenBank/DDBJ whole genome shotgun (WGS) entry which is preliminary data.</text>
</comment>
<dbReference type="RefSeq" id="WP_106182241.1">
    <property type="nucleotide sequence ID" value="NZ_PVNH01000014.1"/>
</dbReference>
<accession>A0A2T0LL36</accession>
<feature type="transmembrane region" description="Helical" evidence="6">
    <location>
        <begin position="12"/>
        <end position="33"/>
    </location>
</feature>
<dbReference type="InterPro" id="IPR051401">
    <property type="entry name" value="GtrA_CellWall_Glycosyl"/>
</dbReference>
<feature type="transmembrane region" description="Helical" evidence="6">
    <location>
        <begin position="117"/>
        <end position="137"/>
    </location>
</feature>
<dbReference type="GO" id="GO:0000271">
    <property type="term" value="P:polysaccharide biosynthetic process"/>
    <property type="evidence" value="ECO:0007669"/>
    <property type="project" value="InterPro"/>
</dbReference>
<dbReference type="AlphaFoldDB" id="A0A2T0LL36"/>
<evidence type="ECO:0000256" key="5">
    <source>
        <dbReference type="ARBA" id="ARBA00023136"/>
    </source>
</evidence>
<dbReference type="InterPro" id="IPR007267">
    <property type="entry name" value="GtrA_DPMS_TM"/>
</dbReference>